<feature type="non-terminal residue" evidence="5">
    <location>
        <position position="1"/>
    </location>
</feature>
<feature type="non-terminal residue" evidence="5">
    <location>
        <position position="1055"/>
    </location>
</feature>
<feature type="domain" description="SAP" evidence="4">
    <location>
        <begin position="757"/>
        <end position="791"/>
    </location>
</feature>
<dbReference type="AlphaFoldDB" id="A0A9W7TTU3"/>
<dbReference type="PANTHER" id="PTHR17609">
    <property type="entry name" value="HMG DOMAIN-CONTAINING PROTEIN 3"/>
    <property type="match status" value="1"/>
</dbReference>
<feature type="domain" description="C2H2-type" evidence="3">
    <location>
        <begin position="28"/>
        <end position="50"/>
    </location>
</feature>
<keyword evidence="1" id="KW-0479">Metal-binding</keyword>
<evidence type="ECO:0000313" key="6">
    <source>
        <dbReference type="Proteomes" id="UP001059041"/>
    </source>
</evidence>
<feature type="compositionally biased region" description="Low complexity" evidence="2">
    <location>
        <begin position="126"/>
        <end position="136"/>
    </location>
</feature>
<dbReference type="InterPro" id="IPR040648">
    <property type="entry name" value="HMGXB3_CxC4"/>
</dbReference>
<dbReference type="PROSITE" id="PS50800">
    <property type="entry name" value="SAP"/>
    <property type="match status" value="1"/>
</dbReference>
<dbReference type="InterPro" id="IPR003034">
    <property type="entry name" value="SAP_dom"/>
</dbReference>
<comment type="caution">
    <text evidence="5">The sequence shown here is derived from an EMBL/GenBank/DDBJ whole genome shotgun (WGS) entry which is preliminary data.</text>
</comment>
<evidence type="ECO:0008006" key="7">
    <source>
        <dbReference type="Google" id="ProtNLM"/>
    </source>
</evidence>
<keyword evidence="1" id="KW-0863">Zinc-finger</keyword>
<feature type="compositionally biased region" description="Pro residues" evidence="2">
    <location>
        <begin position="109"/>
        <end position="125"/>
    </location>
</feature>
<evidence type="ECO:0000256" key="1">
    <source>
        <dbReference type="PROSITE-ProRule" id="PRU00042"/>
    </source>
</evidence>
<gene>
    <name evidence="5" type="ORF">IRJ41_016811</name>
</gene>
<name>A0A9W7TTU3_TRIRA</name>
<evidence type="ECO:0000256" key="2">
    <source>
        <dbReference type="SAM" id="MobiDB-lite"/>
    </source>
</evidence>
<dbReference type="GO" id="GO:0008270">
    <property type="term" value="F:zinc ion binding"/>
    <property type="evidence" value="ECO:0007669"/>
    <property type="project" value="UniProtKB-KW"/>
</dbReference>
<accession>A0A9W7TTU3</accession>
<organism evidence="5 6">
    <name type="scientific">Triplophysa rosa</name>
    <name type="common">Cave loach</name>
    <dbReference type="NCBI Taxonomy" id="992332"/>
    <lineage>
        <taxon>Eukaryota</taxon>
        <taxon>Metazoa</taxon>
        <taxon>Chordata</taxon>
        <taxon>Craniata</taxon>
        <taxon>Vertebrata</taxon>
        <taxon>Euteleostomi</taxon>
        <taxon>Actinopterygii</taxon>
        <taxon>Neopterygii</taxon>
        <taxon>Teleostei</taxon>
        <taxon>Ostariophysi</taxon>
        <taxon>Cypriniformes</taxon>
        <taxon>Nemacheilidae</taxon>
        <taxon>Triplophysa</taxon>
    </lineage>
</organism>
<feature type="region of interest" description="Disordered" evidence="2">
    <location>
        <begin position="209"/>
        <end position="246"/>
    </location>
</feature>
<dbReference type="InterPro" id="IPR013087">
    <property type="entry name" value="Znf_C2H2_type"/>
</dbReference>
<dbReference type="InterPro" id="IPR039598">
    <property type="entry name" value="HMGXB3"/>
</dbReference>
<keyword evidence="1" id="KW-0862">Zinc</keyword>
<keyword evidence="6" id="KW-1185">Reference proteome</keyword>
<dbReference type="Proteomes" id="UP001059041">
    <property type="component" value="Linkage Group LG12"/>
</dbReference>
<feature type="compositionally biased region" description="Pro residues" evidence="2">
    <location>
        <begin position="163"/>
        <end position="175"/>
    </location>
</feature>
<dbReference type="Gene3D" id="1.10.720.30">
    <property type="entry name" value="SAP domain"/>
    <property type="match status" value="1"/>
</dbReference>
<dbReference type="SUPFAM" id="SSF68906">
    <property type="entry name" value="SAP domain"/>
    <property type="match status" value="1"/>
</dbReference>
<dbReference type="Pfam" id="PF18717">
    <property type="entry name" value="CxC4"/>
    <property type="match status" value="1"/>
</dbReference>
<protein>
    <recommendedName>
        <fullName evidence="7">SAP domain-containing protein</fullName>
    </recommendedName>
</protein>
<sequence>RRCILQYLREDRTPCYLTDRCKVCCTKYHCAYCKSAFNHLHELQNHVNNHMVNAVQQEDFIIIKCGLNCRPTPHFHCCYCNSIVIRRDGFIKHLKTCRSMTSRQRPLPTAEPPPSLASAAPPPSPALTAPPLLVSAVPPPSPASTAAPASPVPPPSQASAAPPLLPVSAVPPPSPASTAAPPSVASPVPPPSQASAALPLLPASLVPPLSPASTAAQPSPVPPPSQASEAASTVPTPPASQRLRARQQVRVTCTHCGISINQRNLQVHINRKHRQRVIEITPKRHLSCQCIDAKNGIFAVDKSFFKPCSPIHVQKQTWGASQKIICELDECNANAEFAVRSGIVPYECIHLRSLLFCPRSDTTPIILEVEVLSEMVASRLFGEARKQSCLNQQKAATDAGVPLSVEVTVGGPASKKLISIYEPKVSYHSRLGRVIAAYDSKKKSWHCPCAKARQSCLHKAIAKWHLFKTDRQLFMTAESDVRPDSAVSHQDTQESVCKAKPGEDAGQAYPPDDAGLRRMVHYLMQKKGLPAQLPQHLVTGSRSLQDLPRQLMPKETSCVECAGHLSEPMLITANAKLVTYTGVVDGFSTYCRACPDCGLMYRYQEWSDGIHNFNDHILITLHLCIILSTSLQTHHSVSRAIEVLEQTENKTFPKKATILHAYMHFEAVPAHFDGTVDIRRFWDSVTSEIICSGLLTSGRKNPFVVVPSYNYWAPWIGPKTRKGDTVLNTEHEKCHAPRQATEMADLQMTEERLQDALINLRVDMVRKLCKQCGLDSKGSKMDLILRLREEMKNRSSYDKIFEKVWGASGGWAVVMCPCGVVYSITCNLRAESPRDYADMLLSWKHFPNIAIYDFARGLATHTNLREPENLPFSPHEGRLAEATADNLQLAAEGRLKVSLPWLKTKKTGHPITGSSDHYTLYDGFHERNTKDAKDALRRIALVPELAGWVNSQCAEQLFSDMRKNNYFLNTLTPSEHIFMMRNMLHHYNTKCNNKTKTSIQKVVGRDVQLQLDHNGQIVIVKSHSQLPKKNVQIQMTWKSLHLRRMSLRLPQHQNS</sequence>
<dbReference type="InterPro" id="IPR036361">
    <property type="entry name" value="SAP_dom_sf"/>
</dbReference>
<dbReference type="PROSITE" id="PS50157">
    <property type="entry name" value="ZINC_FINGER_C2H2_2"/>
    <property type="match status" value="1"/>
</dbReference>
<proteinExistence type="predicted"/>
<dbReference type="PANTHER" id="PTHR17609:SF3">
    <property type="entry name" value="SAP DOMAIN-CONTAINING PROTEIN"/>
    <property type="match status" value="1"/>
</dbReference>
<evidence type="ECO:0000259" key="4">
    <source>
        <dbReference type="PROSITE" id="PS50800"/>
    </source>
</evidence>
<evidence type="ECO:0000259" key="3">
    <source>
        <dbReference type="PROSITE" id="PS50157"/>
    </source>
</evidence>
<feature type="region of interest" description="Disordered" evidence="2">
    <location>
        <begin position="484"/>
        <end position="510"/>
    </location>
</feature>
<dbReference type="SMART" id="SM00355">
    <property type="entry name" value="ZnF_C2H2"/>
    <property type="match status" value="3"/>
</dbReference>
<feature type="compositionally biased region" description="Low complexity" evidence="2">
    <location>
        <begin position="176"/>
        <end position="186"/>
    </location>
</feature>
<reference evidence="5" key="1">
    <citation type="submission" date="2021-02" db="EMBL/GenBank/DDBJ databases">
        <title>Comparative genomics reveals that relaxation of natural selection precedes convergent phenotypic evolution of cavefish.</title>
        <authorList>
            <person name="Peng Z."/>
        </authorList>
    </citation>
    <scope>NUCLEOTIDE SEQUENCE</scope>
    <source>
        <tissue evidence="5">Muscle</tissue>
    </source>
</reference>
<dbReference type="EMBL" id="JAFHDT010000012">
    <property type="protein sequence ID" value="KAI7802676.1"/>
    <property type="molecule type" value="Genomic_DNA"/>
</dbReference>
<feature type="region of interest" description="Disordered" evidence="2">
    <location>
        <begin position="101"/>
        <end position="193"/>
    </location>
</feature>
<evidence type="ECO:0000313" key="5">
    <source>
        <dbReference type="EMBL" id="KAI7802676.1"/>
    </source>
</evidence>
<feature type="compositionally biased region" description="Low complexity" evidence="2">
    <location>
        <begin position="209"/>
        <end position="218"/>
    </location>
</feature>
<dbReference type="PROSITE" id="PS00028">
    <property type="entry name" value="ZINC_FINGER_C2H2_1"/>
    <property type="match status" value="1"/>
</dbReference>